<dbReference type="Gene3D" id="3.40.50.720">
    <property type="entry name" value="NAD(P)-binding Rossmann-like Domain"/>
    <property type="match status" value="1"/>
</dbReference>
<name>A0A6I3SNU7_HELMO</name>
<dbReference type="PROSITE" id="PS51201">
    <property type="entry name" value="RCK_N"/>
    <property type="match status" value="1"/>
</dbReference>
<dbReference type="Proteomes" id="UP000430670">
    <property type="component" value="Unassembled WGS sequence"/>
</dbReference>
<dbReference type="OrthoDB" id="9776294at2"/>
<organism evidence="3 4">
    <name type="scientific">Heliobacterium mobile</name>
    <name type="common">Heliobacillus mobilis</name>
    <dbReference type="NCBI Taxonomy" id="28064"/>
    <lineage>
        <taxon>Bacteria</taxon>
        <taxon>Bacillati</taxon>
        <taxon>Bacillota</taxon>
        <taxon>Clostridia</taxon>
        <taxon>Eubacteriales</taxon>
        <taxon>Heliobacteriaceae</taxon>
        <taxon>Heliobacterium</taxon>
    </lineage>
</organism>
<dbReference type="PANTHER" id="PTHR43833:SF7">
    <property type="entry name" value="KTR SYSTEM POTASSIUM UPTAKE PROTEIN C"/>
    <property type="match status" value="1"/>
</dbReference>
<dbReference type="SUPFAM" id="SSF51735">
    <property type="entry name" value="NAD(P)-binding Rossmann-fold domains"/>
    <property type="match status" value="1"/>
</dbReference>
<dbReference type="AlphaFoldDB" id="A0A6I3SNU7"/>
<feature type="domain" description="RCK N-terminal" evidence="1">
    <location>
        <begin position="9"/>
        <end position="125"/>
    </location>
</feature>
<feature type="domain" description="RCK C-terminal" evidence="2">
    <location>
        <begin position="142"/>
        <end position="225"/>
    </location>
</feature>
<dbReference type="Gene3D" id="3.30.70.1450">
    <property type="entry name" value="Regulator of K+ conductance, C-terminal domain"/>
    <property type="match status" value="1"/>
</dbReference>
<dbReference type="RefSeq" id="WP_155477492.1">
    <property type="nucleotide sequence ID" value="NZ_WNKU01000024.1"/>
</dbReference>
<dbReference type="PANTHER" id="PTHR43833">
    <property type="entry name" value="POTASSIUM CHANNEL PROTEIN 2-RELATED-RELATED"/>
    <property type="match status" value="1"/>
</dbReference>
<proteinExistence type="predicted"/>
<accession>A0A6I3SNU7</accession>
<sequence>MAKLKSKEAKQFAVIGLGRFGTSIAKTLYQMGYEVLAIDTSEERVNEVADFVTHALQADAKDEEVLKKVGIRNFDTVIVAIGSDIQANILVTVILKDMGIKHVVAKAQNDLHGKVLTKVGADQVVYPERDMGVRVAHALATSSVMDYLELSPHHSLVEIRTPERFIGQTLGEADLRARYGITVIAVRKGDDVIASPGADTTFAAGDIIVAVGSNEDLNRFEGESR</sequence>
<dbReference type="GO" id="GO:0006813">
    <property type="term" value="P:potassium ion transport"/>
    <property type="evidence" value="ECO:0007669"/>
    <property type="project" value="InterPro"/>
</dbReference>
<dbReference type="GO" id="GO:0008324">
    <property type="term" value="F:monoatomic cation transmembrane transporter activity"/>
    <property type="evidence" value="ECO:0007669"/>
    <property type="project" value="InterPro"/>
</dbReference>
<protein>
    <submittedName>
        <fullName evidence="3">TrkA family potassium uptake protein</fullName>
    </submittedName>
</protein>
<dbReference type="InterPro" id="IPR036291">
    <property type="entry name" value="NAD(P)-bd_dom_sf"/>
</dbReference>
<dbReference type="PROSITE" id="PS51202">
    <property type="entry name" value="RCK_C"/>
    <property type="match status" value="1"/>
</dbReference>
<dbReference type="Pfam" id="PF02254">
    <property type="entry name" value="TrkA_N"/>
    <property type="match status" value="1"/>
</dbReference>
<dbReference type="InterPro" id="IPR006037">
    <property type="entry name" value="RCK_C"/>
</dbReference>
<comment type="caution">
    <text evidence="3">The sequence shown here is derived from an EMBL/GenBank/DDBJ whole genome shotgun (WGS) entry which is preliminary data.</text>
</comment>
<dbReference type="Pfam" id="PF02080">
    <property type="entry name" value="TrkA_C"/>
    <property type="match status" value="1"/>
</dbReference>
<dbReference type="SUPFAM" id="SSF116726">
    <property type="entry name" value="TrkA C-terminal domain-like"/>
    <property type="match status" value="1"/>
</dbReference>
<dbReference type="EMBL" id="WNKU01000024">
    <property type="protein sequence ID" value="MTV50406.1"/>
    <property type="molecule type" value="Genomic_DNA"/>
</dbReference>
<reference evidence="3 4" key="1">
    <citation type="submission" date="2019-11" db="EMBL/GenBank/DDBJ databases">
        <title>Whole-genome sequence of a the green, strictly anaerobic photosynthetic bacterium Heliobacillus mobilis DSM 6151.</title>
        <authorList>
            <person name="Kyndt J.A."/>
            <person name="Meyer T.E."/>
        </authorList>
    </citation>
    <scope>NUCLEOTIDE SEQUENCE [LARGE SCALE GENOMIC DNA]</scope>
    <source>
        <strain evidence="3 4">DSM 6151</strain>
    </source>
</reference>
<dbReference type="InterPro" id="IPR050721">
    <property type="entry name" value="Trk_Ktr_HKT_K-transport"/>
</dbReference>
<dbReference type="InterPro" id="IPR036721">
    <property type="entry name" value="RCK_C_sf"/>
</dbReference>
<evidence type="ECO:0000313" key="4">
    <source>
        <dbReference type="Proteomes" id="UP000430670"/>
    </source>
</evidence>
<evidence type="ECO:0000259" key="2">
    <source>
        <dbReference type="PROSITE" id="PS51202"/>
    </source>
</evidence>
<dbReference type="InterPro" id="IPR003148">
    <property type="entry name" value="RCK_N"/>
</dbReference>
<keyword evidence="4" id="KW-1185">Reference proteome</keyword>
<evidence type="ECO:0000313" key="3">
    <source>
        <dbReference type="EMBL" id="MTV50406.1"/>
    </source>
</evidence>
<gene>
    <name evidence="3" type="ORF">GJ688_15685</name>
</gene>
<evidence type="ECO:0000259" key="1">
    <source>
        <dbReference type="PROSITE" id="PS51201"/>
    </source>
</evidence>